<sequence length="252" mass="29623">MELKNALSHKVFCSSHDTNIFKPIEDERKDFDSYTSFLLFSYRAICAEIRKKIINVENHTRLIDSKILDFKIDKEQLQHIIYRTELGITDLRAMKSMLENEIQNEEGNYSYYAYTYDSLDIYASAVFSATDIELPKEDSALELDNIYIHILPLIKETLILVGYHNNFTNDEMIEYCKSWSELDQNELEIKLTNLFTENIENWGGVSPSLYKKFKESNKKKYIKELIDNANYFGIAKSDDFNLFEKKMLSTKN</sequence>
<evidence type="ECO:0000313" key="2">
    <source>
        <dbReference type="Proteomes" id="UP000028980"/>
    </source>
</evidence>
<organism evidence="1 2">
    <name type="scientific">Nonlabens ulvanivorans</name>
    <name type="common">Persicivirga ulvanivorans</name>
    <dbReference type="NCBI Taxonomy" id="906888"/>
    <lineage>
        <taxon>Bacteria</taxon>
        <taxon>Pseudomonadati</taxon>
        <taxon>Bacteroidota</taxon>
        <taxon>Flavobacteriia</taxon>
        <taxon>Flavobacteriales</taxon>
        <taxon>Flavobacteriaceae</taxon>
        <taxon>Nonlabens</taxon>
    </lineage>
</organism>
<gene>
    <name evidence="1" type="ORF">JCM19296_2811</name>
</gene>
<dbReference type="Proteomes" id="UP000028980">
    <property type="component" value="Unassembled WGS sequence"/>
</dbReference>
<dbReference type="EMBL" id="BBLG01000007">
    <property type="protein sequence ID" value="GAK77206.1"/>
    <property type="molecule type" value="Genomic_DNA"/>
</dbReference>
<protein>
    <submittedName>
        <fullName evidence="1">Uncharacterized protein</fullName>
    </submittedName>
</protein>
<name>A0A081DE60_NONUL</name>
<accession>A0A081DE60</accession>
<dbReference type="AlphaFoldDB" id="A0A081DE60"/>
<reference evidence="1 2" key="1">
    <citation type="journal article" date="2014" name="Genome Announc.">
        <title>Draft Genome Sequences of Marine Flavobacterium Nonlabens Strains NR17, NR24, NR27, NR32, NR33, and Ara13.</title>
        <authorList>
            <person name="Nakanishi M."/>
            <person name="Meirelles P."/>
            <person name="Suzuki R."/>
            <person name="Takatani N."/>
            <person name="Mino S."/>
            <person name="Suda W."/>
            <person name="Oshima K."/>
            <person name="Hattori M."/>
            <person name="Ohkuma M."/>
            <person name="Hosokawa M."/>
            <person name="Miyashita K."/>
            <person name="Thompson F.L."/>
            <person name="Niwa A."/>
            <person name="Sawabe T."/>
            <person name="Sawabe T."/>
        </authorList>
    </citation>
    <scope>NUCLEOTIDE SEQUENCE [LARGE SCALE GENOMIC DNA]</scope>
    <source>
        <strain evidence="2">JCM19296</strain>
    </source>
</reference>
<comment type="caution">
    <text evidence="1">The sequence shown here is derived from an EMBL/GenBank/DDBJ whole genome shotgun (WGS) entry which is preliminary data.</text>
</comment>
<proteinExistence type="predicted"/>
<evidence type="ECO:0000313" key="1">
    <source>
        <dbReference type="EMBL" id="GAK77206.1"/>
    </source>
</evidence>